<evidence type="ECO:0000313" key="3">
    <source>
        <dbReference type="Proteomes" id="UP000361993"/>
    </source>
</evidence>
<organism evidence="2 4">
    <name type="scientific">Campylobacter coli</name>
    <dbReference type="NCBI Taxonomy" id="195"/>
    <lineage>
        <taxon>Bacteria</taxon>
        <taxon>Pseudomonadati</taxon>
        <taxon>Campylobacterota</taxon>
        <taxon>Epsilonproteobacteria</taxon>
        <taxon>Campylobacterales</taxon>
        <taxon>Campylobacteraceae</taxon>
        <taxon>Campylobacter</taxon>
    </lineage>
</organism>
<dbReference type="RefSeq" id="WP_002812925.1">
    <property type="nucleotide sequence ID" value="NZ_BTFE01000003.1"/>
</dbReference>
<accession>A0A401D1P5</accession>
<dbReference type="EMBL" id="AACGFG010000025">
    <property type="protein sequence ID" value="EAK4359089.1"/>
    <property type="molecule type" value="Genomic_DNA"/>
</dbReference>
<reference evidence="1 3" key="1">
    <citation type="submission" date="2018-05" db="EMBL/GenBank/DDBJ databases">
        <authorList>
            <consortium name="GenomeTrakr network: Whole genome sequencing for foodborne pathogen traceback"/>
        </authorList>
    </citation>
    <scope>NUCLEOTIDE SEQUENCE [LARGE SCALE GENOMIC DNA]</scope>
    <source>
        <strain evidence="1 3">NC_C6016</strain>
    </source>
</reference>
<evidence type="ECO:0000313" key="1">
    <source>
        <dbReference type="EMBL" id="EAK1510458.1"/>
    </source>
</evidence>
<dbReference type="AlphaFoldDB" id="A0A401D1P5"/>
<dbReference type="Proteomes" id="UP000361993">
    <property type="component" value="Unassembled WGS sequence"/>
</dbReference>
<evidence type="ECO:0000313" key="2">
    <source>
        <dbReference type="EMBL" id="EAK4359089.1"/>
    </source>
</evidence>
<sequence>MKLHDIVCNELRINRSELGNILGVSKTTIDAWSDPSRMSKTTEIALKQMLENHRLKEIFEAQANAYRKFLKYANENSSIEISDTHRTLIDKIRYVLKEYNLNSLTAAKKLKISFEELDRIMLLVKYPNFDFLSHFIESFFISEKWLLEDFGKPFSRNFIESKNMESFTTEAKKYEQIYIIHCNDNSEYAKIIVKNNKDLFSIFDQDFCIGNFTMENQEQKGLFELYNFYNKNKRNTTCYIFDKEDYQNIISGDYFIKNCLKKGKISYLLEDLFDLNSNSNFYQNCKFYKECVDILNKFIN</sequence>
<evidence type="ECO:0000313" key="4">
    <source>
        <dbReference type="Proteomes" id="UP000365807"/>
    </source>
</evidence>
<protein>
    <submittedName>
        <fullName evidence="2">Uncharacterized protein</fullName>
    </submittedName>
</protein>
<proteinExistence type="predicted"/>
<reference evidence="2 4" key="2">
    <citation type="submission" date="2018-06" db="EMBL/GenBank/DDBJ databases">
        <authorList>
            <consortium name="NARMS: The National Antimicrobial Resistance Monitoring System"/>
        </authorList>
    </citation>
    <scope>NUCLEOTIDE SEQUENCE [LARGE SCALE GENOMIC DNA]</scope>
    <source>
        <strain evidence="2 4">FSIS11807978</strain>
    </source>
</reference>
<name>A0A401D1P5_CAMCO</name>
<dbReference type="EMBL" id="AACDUL010000029">
    <property type="protein sequence ID" value="EAK1510458.1"/>
    <property type="molecule type" value="Genomic_DNA"/>
</dbReference>
<dbReference type="Proteomes" id="UP000365807">
    <property type="component" value="Unassembled WGS sequence"/>
</dbReference>
<comment type="caution">
    <text evidence="2">The sequence shown here is derived from an EMBL/GenBank/DDBJ whole genome shotgun (WGS) entry which is preliminary data.</text>
</comment>
<gene>
    <name evidence="2" type="ORF">C6T04_09305</name>
    <name evidence="1" type="ORF">CJD00_09430</name>
</gene>